<evidence type="ECO:0000313" key="2">
    <source>
        <dbReference type="WBParaSite" id="RSKR_0000946500.1"/>
    </source>
</evidence>
<dbReference type="Proteomes" id="UP000095286">
    <property type="component" value="Unplaced"/>
</dbReference>
<organism evidence="1 2">
    <name type="scientific">Rhabditophanes sp. KR3021</name>
    <dbReference type="NCBI Taxonomy" id="114890"/>
    <lineage>
        <taxon>Eukaryota</taxon>
        <taxon>Metazoa</taxon>
        <taxon>Ecdysozoa</taxon>
        <taxon>Nematoda</taxon>
        <taxon>Chromadorea</taxon>
        <taxon>Rhabditida</taxon>
        <taxon>Tylenchina</taxon>
        <taxon>Panagrolaimomorpha</taxon>
        <taxon>Strongyloidoidea</taxon>
        <taxon>Alloionematidae</taxon>
        <taxon>Rhabditophanes</taxon>
    </lineage>
</organism>
<name>A0AC35UB17_9BILA</name>
<accession>A0AC35UB17</accession>
<dbReference type="WBParaSite" id="RSKR_0000946500.1">
    <property type="protein sequence ID" value="RSKR_0000946500.1"/>
    <property type="gene ID" value="RSKR_0000946500"/>
</dbReference>
<proteinExistence type="predicted"/>
<sequence length="98" mass="10959">MPDEQPSSNVQHDVAKKSFYIELEGEGNAALNYKIINDKIMDIFHTHSPPAYRGKGVALPLVLHAAELADKNKLQVKASCRYAEKILKSAVKYKHLLV</sequence>
<reference evidence="2" key="1">
    <citation type="submission" date="2016-11" db="UniProtKB">
        <authorList>
            <consortium name="WormBaseParasite"/>
        </authorList>
    </citation>
    <scope>IDENTIFICATION</scope>
    <source>
        <strain evidence="2">KR3021</strain>
    </source>
</reference>
<protein>
    <submittedName>
        <fullName evidence="2">Protein NATD1</fullName>
    </submittedName>
</protein>
<evidence type="ECO:0000313" key="1">
    <source>
        <dbReference type="Proteomes" id="UP000095286"/>
    </source>
</evidence>